<evidence type="ECO:0000313" key="1">
    <source>
        <dbReference type="EMBL" id="MDM5285664.1"/>
    </source>
</evidence>
<comment type="caution">
    <text evidence="1">The sequence shown here is derived from an EMBL/GenBank/DDBJ whole genome shotgun (WGS) entry which is preliminary data.</text>
</comment>
<dbReference type="RefSeq" id="WP_289350559.1">
    <property type="nucleotide sequence ID" value="NZ_JAUCFI010000003.1"/>
</dbReference>
<protein>
    <submittedName>
        <fullName evidence="1">Uncharacterized protein</fullName>
    </submittedName>
</protein>
<gene>
    <name evidence="1" type="ORF">QUF85_20515</name>
</gene>
<organism evidence="1 2">
    <name type="scientific">Peribacillus frigoritolerans</name>
    <dbReference type="NCBI Taxonomy" id="450367"/>
    <lineage>
        <taxon>Bacteria</taxon>
        <taxon>Bacillati</taxon>
        <taxon>Bacillota</taxon>
        <taxon>Bacilli</taxon>
        <taxon>Bacillales</taxon>
        <taxon>Bacillaceae</taxon>
        <taxon>Peribacillus</taxon>
    </lineage>
</organism>
<proteinExistence type="predicted"/>
<evidence type="ECO:0000313" key="2">
    <source>
        <dbReference type="Proteomes" id="UP001238973"/>
    </source>
</evidence>
<reference evidence="1" key="1">
    <citation type="submission" date="2023-06" db="EMBL/GenBank/DDBJ databases">
        <title>Comparative genomics of Bacillaceae isolates and their secondary metabolite potential.</title>
        <authorList>
            <person name="Song L."/>
            <person name="Nielsen L.J."/>
            <person name="Mohite O."/>
            <person name="Xu X."/>
            <person name="Weber T."/>
            <person name="Kovacs A.T."/>
        </authorList>
    </citation>
    <scope>NUCLEOTIDE SEQUENCE</scope>
    <source>
        <strain evidence="1">G1S1</strain>
    </source>
</reference>
<dbReference type="EMBL" id="JAUCFI010000003">
    <property type="protein sequence ID" value="MDM5285664.1"/>
    <property type="molecule type" value="Genomic_DNA"/>
</dbReference>
<accession>A0AAJ1QRC2</accession>
<name>A0AAJ1QRC2_9BACI</name>
<sequence length="67" mass="8241">MSEYWQLEKCSFAFYTENLKVMRSINRSYSDRIRITAEYFKDGKLRRKQYRFGNAELRRIRGYIASE</sequence>
<dbReference type="AlphaFoldDB" id="A0AAJ1QRC2"/>
<dbReference type="Proteomes" id="UP001238973">
    <property type="component" value="Unassembled WGS sequence"/>
</dbReference>